<name>A0A835HJV5_9MAGN</name>
<keyword evidence="3 6" id="KW-0812">Transmembrane</keyword>
<evidence type="ECO:0000256" key="3">
    <source>
        <dbReference type="ARBA" id="ARBA00022692"/>
    </source>
</evidence>
<gene>
    <name evidence="7" type="ORF">IFM89_014961</name>
</gene>
<comment type="function">
    <text evidence="6">Subunit of the oligosaccharyl transferase (OST) complex that catalyzes the initial transfer of a defined glycan (Glc(3)Man(9)GlcNAc(2) in eukaryotes) from the lipid carrier dolichol-pyrophosphate to an asparagine residue within an Asn-X-Ser/Thr consensus motif in nascent polypeptide chains, the first step in protein N-glycosylation. N-glycosylation occurs cotranslationally and the complex associates with the Sec61 complex at the channel-forming translocon complex that mediates protein translocation across the endoplasmic reticulum (ER). All subunits are required for a maximal enzyme activity.</text>
</comment>
<dbReference type="InterPro" id="IPR007915">
    <property type="entry name" value="TMEM258/Ost5"/>
</dbReference>
<dbReference type="GO" id="GO:0006487">
    <property type="term" value="P:protein N-linked glycosylation"/>
    <property type="evidence" value="ECO:0007669"/>
    <property type="project" value="UniProtKB-UniRule"/>
</dbReference>
<dbReference type="Proteomes" id="UP000631114">
    <property type="component" value="Unassembled WGS sequence"/>
</dbReference>
<comment type="similarity">
    <text evidence="2 6">Belongs to the OST5 family.</text>
</comment>
<evidence type="ECO:0000313" key="7">
    <source>
        <dbReference type="EMBL" id="KAF9600976.1"/>
    </source>
</evidence>
<dbReference type="PANTHER" id="PTHR13636">
    <property type="entry name" value="TRANSMEMBRANE PROTEIN 258"/>
    <property type="match status" value="1"/>
</dbReference>
<dbReference type="Pfam" id="PF05251">
    <property type="entry name" value="Ost5"/>
    <property type="match status" value="1"/>
</dbReference>
<feature type="transmembrane region" description="Helical" evidence="6">
    <location>
        <begin position="105"/>
        <end position="130"/>
    </location>
</feature>
<evidence type="ECO:0000256" key="6">
    <source>
        <dbReference type="RuleBase" id="RU367008"/>
    </source>
</evidence>
<comment type="caution">
    <text evidence="7">The sequence shown here is derived from an EMBL/GenBank/DDBJ whole genome shotgun (WGS) entry which is preliminary data.</text>
</comment>
<dbReference type="AlphaFoldDB" id="A0A835HJV5"/>
<keyword evidence="5 6" id="KW-0472">Membrane</keyword>
<reference evidence="7 8" key="1">
    <citation type="submission" date="2020-10" db="EMBL/GenBank/DDBJ databases">
        <title>The Coptis chinensis genome and diversification of protoberbering-type alkaloids.</title>
        <authorList>
            <person name="Wang B."/>
            <person name="Shu S."/>
            <person name="Song C."/>
            <person name="Liu Y."/>
        </authorList>
    </citation>
    <scope>NUCLEOTIDE SEQUENCE [LARGE SCALE GENOMIC DNA]</scope>
    <source>
        <strain evidence="7">HL-2020</strain>
        <tissue evidence="7">Leaf</tissue>
    </source>
</reference>
<sequence>MGRFAIESMIGLRSSMIKSSSKFHSDNDNNVIVRVIHPFFVILSELQLVTFIGFRIDTLVKIETVDLFLNHNTRQLFKEEEDDHNKLGEMTFEAKPITSPIAVAYYPSLAVVMIGIGLIVTASFFIYEATSSKKNRSFTKELIAGTVASVFLGFGSLFLLLASGVYV</sequence>
<feature type="transmembrane region" description="Helical" evidence="6">
    <location>
        <begin position="142"/>
        <end position="166"/>
    </location>
</feature>
<dbReference type="EMBL" id="JADFTS010000006">
    <property type="protein sequence ID" value="KAF9600976.1"/>
    <property type="molecule type" value="Genomic_DNA"/>
</dbReference>
<evidence type="ECO:0000313" key="8">
    <source>
        <dbReference type="Proteomes" id="UP000631114"/>
    </source>
</evidence>
<comment type="subunit">
    <text evidence="6">Component of the oligosaccharyltransferase (OST) complex.</text>
</comment>
<keyword evidence="4 6" id="KW-1133">Transmembrane helix</keyword>
<organism evidence="7 8">
    <name type="scientific">Coptis chinensis</name>
    <dbReference type="NCBI Taxonomy" id="261450"/>
    <lineage>
        <taxon>Eukaryota</taxon>
        <taxon>Viridiplantae</taxon>
        <taxon>Streptophyta</taxon>
        <taxon>Embryophyta</taxon>
        <taxon>Tracheophyta</taxon>
        <taxon>Spermatophyta</taxon>
        <taxon>Magnoliopsida</taxon>
        <taxon>Ranunculales</taxon>
        <taxon>Ranunculaceae</taxon>
        <taxon>Coptidoideae</taxon>
        <taxon>Coptis</taxon>
    </lineage>
</organism>
<proteinExistence type="inferred from homology"/>
<evidence type="ECO:0000256" key="2">
    <source>
        <dbReference type="ARBA" id="ARBA00009825"/>
    </source>
</evidence>
<comment type="subcellular location">
    <subcellularLocation>
        <location evidence="1 6">Membrane</location>
        <topology evidence="1 6">Multi-pass membrane protein</topology>
    </subcellularLocation>
</comment>
<dbReference type="GO" id="GO:0008250">
    <property type="term" value="C:oligosaccharyltransferase complex"/>
    <property type="evidence" value="ECO:0007669"/>
    <property type="project" value="UniProtKB-UniRule"/>
</dbReference>
<keyword evidence="8" id="KW-1185">Reference proteome</keyword>
<protein>
    <recommendedName>
        <fullName evidence="6">Dolichyl-diphosphooligosaccharide-protein glycosyltransferase subunit OST5</fullName>
    </recommendedName>
</protein>
<accession>A0A835HJV5</accession>
<evidence type="ECO:0000256" key="4">
    <source>
        <dbReference type="ARBA" id="ARBA00022989"/>
    </source>
</evidence>
<evidence type="ECO:0000256" key="1">
    <source>
        <dbReference type="ARBA" id="ARBA00004141"/>
    </source>
</evidence>
<evidence type="ECO:0000256" key="5">
    <source>
        <dbReference type="ARBA" id="ARBA00023136"/>
    </source>
</evidence>
<dbReference type="OrthoDB" id="18408at2759"/>